<evidence type="ECO:0000259" key="1">
    <source>
        <dbReference type="Pfam" id="PF13304"/>
    </source>
</evidence>
<name>A0A2G9C469_9BURK</name>
<feature type="domain" description="ATPase AAA-type core" evidence="1">
    <location>
        <begin position="23"/>
        <end position="53"/>
    </location>
</feature>
<dbReference type="InterPro" id="IPR027417">
    <property type="entry name" value="P-loop_NTPase"/>
</dbReference>
<dbReference type="Pfam" id="PF13304">
    <property type="entry name" value="AAA_21"/>
    <property type="match status" value="2"/>
</dbReference>
<dbReference type="SUPFAM" id="SSF52540">
    <property type="entry name" value="P-loop containing nucleoside triphosphate hydrolases"/>
    <property type="match status" value="1"/>
</dbReference>
<dbReference type="InterPro" id="IPR003959">
    <property type="entry name" value="ATPase_AAA_core"/>
</dbReference>
<dbReference type="Proteomes" id="UP000231501">
    <property type="component" value="Unassembled WGS sequence"/>
</dbReference>
<sequence length="446" mass="48131">MLTTFTLSRFKSYEKAELPLGALTVLIGANAAGKSNVIEALRLLSWLAQGQRLGSIKYAVNSADKVVRGRVEDLCRADASAFALGCSISEGDWPHLTIGIGLRAGELHVTEERISSIAASLPLYELVQPSSGASTDAVVAYNNFARGGRKPHITVSDQMAVFTQLDSPASFQPSHDRAQAEIPKVVKDYQRLLAGVLFLDPVPARMRDYSFASEKQLHGDGANLSSVLYDLWGREAEADECHAANRADILSFIQSLPEQDIDRLSFLTGPRGEVMVQLVETFGGVPKACDAPLLSDGTLRVLAIAAAMLSAQEGSLVVIEEIDNGVHPSRAHHLLERLKEIAERRKLKVLLSTHNPALLDALPADALKDVVFCYRDPHQGDSRLVRLGNVPDIPELLVKGSLGHLLTTGAIDRFVKHHPGPAARKAKAKEWLASLRSAGAGEAADE</sequence>
<dbReference type="EMBL" id="PEOG01000076">
    <property type="protein sequence ID" value="PIM51177.1"/>
    <property type="molecule type" value="Genomic_DNA"/>
</dbReference>
<dbReference type="PIRSF" id="PIRSF029347">
    <property type="entry name" value="RecF"/>
    <property type="match status" value="1"/>
</dbReference>
<dbReference type="AlphaFoldDB" id="A0A2G9C469"/>
<dbReference type="Gene3D" id="3.40.50.300">
    <property type="entry name" value="P-loop containing nucleotide triphosphate hydrolases"/>
    <property type="match status" value="2"/>
</dbReference>
<comment type="caution">
    <text evidence="2">The sequence shown here is derived from an EMBL/GenBank/DDBJ whole genome shotgun (WGS) entry which is preliminary data.</text>
</comment>
<dbReference type="GO" id="GO:0000731">
    <property type="term" value="P:DNA synthesis involved in DNA repair"/>
    <property type="evidence" value="ECO:0007669"/>
    <property type="project" value="TreeGrafter"/>
</dbReference>
<proteinExistence type="predicted"/>
<evidence type="ECO:0000313" key="2">
    <source>
        <dbReference type="EMBL" id="PIM51177.1"/>
    </source>
</evidence>
<feature type="domain" description="ATPase AAA-type core" evidence="1">
    <location>
        <begin position="289"/>
        <end position="360"/>
    </location>
</feature>
<reference evidence="2 3" key="1">
    <citation type="submission" date="2017-11" db="EMBL/GenBank/DDBJ databases">
        <title>Draft genome sequence of Mitsuaria sp. HWN-4.</title>
        <authorList>
            <person name="Gundlapally S.R."/>
        </authorList>
    </citation>
    <scope>NUCLEOTIDE SEQUENCE [LARGE SCALE GENOMIC DNA]</scope>
    <source>
        <strain evidence="2 3">HWN-4</strain>
    </source>
</reference>
<dbReference type="RefSeq" id="WP_099863542.1">
    <property type="nucleotide sequence ID" value="NZ_PEOG01000076.1"/>
</dbReference>
<dbReference type="CDD" id="cd00267">
    <property type="entry name" value="ABC_ATPase"/>
    <property type="match status" value="1"/>
</dbReference>
<keyword evidence="3" id="KW-1185">Reference proteome</keyword>
<accession>A0A2G9C469</accession>
<dbReference type="GO" id="GO:0016887">
    <property type="term" value="F:ATP hydrolysis activity"/>
    <property type="evidence" value="ECO:0007669"/>
    <property type="project" value="InterPro"/>
</dbReference>
<dbReference type="GO" id="GO:0005524">
    <property type="term" value="F:ATP binding"/>
    <property type="evidence" value="ECO:0007669"/>
    <property type="project" value="InterPro"/>
</dbReference>
<gene>
    <name evidence="2" type="ORF">CS062_21095</name>
</gene>
<protein>
    <submittedName>
        <fullName evidence="2">ATPase</fullName>
    </submittedName>
</protein>
<evidence type="ECO:0000313" key="3">
    <source>
        <dbReference type="Proteomes" id="UP000231501"/>
    </source>
</evidence>
<dbReference type="InterPro" id="IPR014555">
    <property type="entry name" value="RecF-like"/>
</dbReference>
<dbReference type="PANTHER" id="PTHR32182:SF22">
    <property type="entry name" value="ATP-DEPENDENT ENDONUCLEASE, OLD FAMILY-RELATED"/>
    <property type="match status" value="1"/>
</dbReference>
<dbReference type="GO" id="GO:0006302">
    <property type="term" value="P:double-strand break repair"/>
    <property type="evidence" value="ECO:0007669"/>
    <property type="project" value="TreeGrafter"/>
</dbReference>
<dbReference type="PANTHER" id="PTHR32182">
    <property type="entry name" value="DNA REPLICATION AND REPAIR PROTEIN RECF"/>
    <property type="match status" value="1"/>
</dbReference>
<organism evidence="2 3">
    <name type="scientific">Roseateles chitinivorans</name>
    <dbReference type="NCBI Taxonomy" id="2917965"/>
    <lineage>
        <taxon>Bacteria</taxon>
        <taxon>Pseudomonadati</taxon>
        <taxon>Pseudomonadota</taxon>
        <taxon>Betaproteobacteria</taxon>
        <taxon>Burkholderiales</taxon>
        <taxon>Sphaerotilaceae</taxon>
        <taxon>Roseateles</taxon>
    </lineage>
</organism>
<dbReference type="OrthoDB" id="3322489at2"/>